<proteinExistence type="evidence at transcript level"/>
<name>S6BFG6_BABBO</name>
<organism evidence="3">
    <name type="scientific">Babesia bovis</name>
    <dbReference type="NCBI Taxonomy" id="5865"/>
    <lineage>
        <taxon>Eukaryota</taxon>
        <taxon>Sar</taxon>
        <taxon>Alveolata</taxon>
        <taxon>Apicomplexa</taxon>
        <taxon>Aconoidasida</taxon>
        <taxon>Piroplasmida</taxon>
        <taxon>Babesiidae</taxon>
        <taxon>Babesia</taxon>
    </lineage>
</organism>
<feature type="region of interest" description="Disordered" evidence="1">
    <location>
        <begin position="242"/>
        <end position="362"/>
    </location>
</feature>
<dbReference type="VEuPathDB" id="PiroplasmaDB:BBOV_I003130"/>
<sequence>MLDRTMVGLSFVTVAICYFGSFAIANKANDKRTLKEDLMLFDKLLCEKSADNMKQEIGNTLKKDKEKTYSYIKEFYDRIKKNCNILTTEINDHQLSSDSSSGNLLTELKDLLKLLEDKCKSIRAIALRTPDDQSIIANWLVDFGVVEQKEDVKTSVNRDHLKRCYRSFYHHIDGLEKVLGIVDRAESRNADKEDADADYYGEDEDEANHEDCSHPEHHGHQFPGGKPNIIRVRLPGVNENVERSPITESGPAPASHPTTGQTETSQTPNPSGDHSTTGTTVPGSDTQSTDQLPSGKGPGSNSDTISSSTQDPAAPGPVTTDGHLETPAQPSATAAPSGTGSKNPAQEPNNIRGPQPPASQQSQAYIPLFATAVATVLVSVF</sequence>
<feature type="compositionally biased region" description="Polar residues" evidence="1">
    <location>
        <begin position="256"/>
        <end position="292"/>
    </location>
</feature>
<protein>
    <submittedName>
        <fullName evidence="3">Uncharacterized protein</fullName>
    </submittedName>
</protein>
<accession>S6BFG6</accession>
<evidence type="ECO:0000256" key="1">
    <source>
        <dbReference type="SAM" id="MobiDB-lite"/>
    </source>
</evidence>
<feature type="transmembrane region" description="Helical" evidence="2">
    <location>
        <begin position="6"/>
        <end position="25"/>
    </location>
</feature>
<feature type="compositionally biased region" description="Low complexity" evidence="1">
    <location>
        <begin position="326"/>
        <end position="337"/>
    </location>
</feature>
<dbReference type="EMBL" id="AK441060">
    <property type="protein sequence ID" value="BAN64854.1"/>
    <property type="molecule type" value="mRNA"/>
</dbReference>
<evidence type="ECO:0000256" key="2">
    <source>
        <dbReference type="SAM" id="Phobius"/>
    </source>
</evidence>
<keyword evidence="2" id="KW-0812">Transmembrane</keyword>
<keyword evidence="2" id="KW-1133">Transmembrane helix</keyword>
<reference evidence="3" key="1">
    <citation type="journal article" date="2014" name="BMC Genomics">
        <title>The Babesia bovis gene and promoter model: an update from full-length EST analysis.</title>
        <authorList>
            <person name="Yamagishi J."/>
            <person name="Wakaguri H."/>
            <person name="Yokoyama N."/>
            <person name="Yamashita R."/>
            <person name="Suzuki Y."/>
            <person name="Xuan X."/>
            <person name="Igarashi I."/>
        </authorList>
    </citation>
    <scope>NUCLEOTIDE SEQUENCE</scope>
    <source>
        <strain evidence="3">Texas</strain>
    </source>
</reference>
<keyword evidence="2" id="KW-0472">Membrane</keyword>
<evidence type="ECO:0000313" key="3">
    <source>
        <dbReference type="EMBL" id="BAN64854.1"/>
    </source>
</evidence>
<feature type="compositionally biased region" description="Basic and acidic residues" evidence="1">
    <location>
        <begin position="209"/>
        <end position="219"/>
    </location>
</feature>
<dbReference type="AlphaFoldDB" id="S6BFG6"/>
<feature type="compositionally biased region" description="Polar residues" evidence="1">
    <location>
        <begin position="338"/>
        <end position="349"/>
    </location>
</feature>
<gene>
    <name evidence="3" type="primary">BBOV_I003130</name>
</gene>
<feature type="compositionally biased region" description="Polar residues" evidence="1">
    <location>
        <begin position="299"/>
        <end position="311"/>
    </location>
</feature>
<feature type="region of interest" description="Disordered" evidence="1">
    <location>
        <begin position="203"/>
        <end position="230"/>
    </location>
</feature>